<dbReference type="PANTHER" id="PTHR33116:SF78">
    <property type="entry name" value="OS12G0587133 PROTEIN"/>
    <property type="match status" value="1"/>
</dbReference>
<dbReference type="Gene3D" id="3.60.10.10">
    <property type="entry name" value="Endonuclease/exonuclease/phosphatase"/>
    <property type="match status" value="1"/>
</dbReference>
<gene>
    <name evidence="2" type="ORF">Tci_033017</name>
</gene>
<feature type="region of interest" description="Disordered" evidence="1">
    <location>
        <begin position="1"/>
        <end position="41"/>
    </location>
</feature>
<dbReference type="InterPro" id="IPR036691">
    <property type="entry name" value="Endo/exonu/phosph_ase_sf"/>
</dbReference>
<dbReference type="AlphaFoldDB" id="A0A6L2LIZ7"/>
<dbReference type="SUPFAM" id="SSF56219">
    <property type="entry name" value="DNase I-like"/>
    <property type="match status" value="1"/>
</dbReference>
<organism evidence="2">
    <name type="scientific">Tanacetum cinerariifolium</name>
    <name type="common">Dalmatian daisy</name>
    <name type="synonym">Chrysanthemum cinerariifolium</name>
    <dbReference type="NCBI Taxonomy" id="118510"/>
    <lineage>
        <taxon>Eukaryota</taxon>
        <taxon>Viridiplantae</taxon>
        <taxon>Streptophyta</taxon>
        <taxon>Embryophyta</taxon>
        <taxon>Tracheophyta</taxon>
        <taxon>Spermatophyta</taxon>
        <taxon>Magnoliopsida</taxon>
        <taxon>eudicotyledons</taxon>
        <taxon>Gunneridae</taxon>
        <taxon>Pentapetalae</taxon>
        <taxon>asterids</taxon>
        <taxon>campanulids</taxon>
        <taxon>Asterales</taxon>
        <taxon>Asteraceae</taxon>
        <taxon>Asteroideae</taxon>
        <taxon>Anthemideae</taxon>
        <taxon>Anthemidinae</taxon>
        <taxon>Tanacetum</taxon>
    </lineage>
</organism>
<keyword evidence="2" id="KW-0695">RNA-directed DNA polymerase</keyword>
<dbReference type="PANTHER" id="PTHR33116">
    <property type="entry name" value="REVERSE TRANSCRIPTASE ZINC-BINDING DOMAIN-CONTAINING PROTEIN-RELATED-RELATED"/>
    <property type="match status" value="1"/>
</dbReference>
<name>A0A6L2LIZ7_TANCI</name>
<keyword evidence="2" id="KW-0808">Transferase</keyword>
<keyword evidence="2" id="KW-0548">Nucleotidyltransferase</keyword>
<dbReference type="EMBL" id="BKCJ010004438">
    <property type="protein sequence ID" value="GEU61039.1"/>
    <property type="molecule type" value="Genomic_DNA"/>
</dbReference>
<comment type="caution">
    <text evidence="2">The sequence shown here is derived from an EMBL/GenBank/DDBJ whole genome shotgun (WGS) entry which is preliminary data.</text>
</comment>
<proteinExistence type="predicted"/>
<dbReference type="GO" id="GO:0003964">
    <property type="term" value="F:RNA-directed DNA polymerase activity"/>
    <property type="evidence" value="ECO:0007669"/>
    <property type="project" value="UniProtKB-KW"/>
</dbReference>
<accession>A0A6L2LIZ7</accession>
<evidence type="ECO:0000256" key="1">
    <source>
        <dbReference type="SAM" id="MobiDB-lite"/>
    </source>
</evidence>
<evidence type="ECO:0000313" key="2">
    <source>
        <dbReference type="EMBL" id="GEU61039.1"/>
    </source>
</evidence>
<sequence length="566" mass="63533">MEYSSEDDSCKDADENNANASKEVNRDDDSDVEGVSDTIFGNQEDISRKNLAHNKVCDEQEVSSDPFELNDLIKNHGKCEIASGKDSNIQFPPSFTPDRVQFHSPVPGEHRENASLSQHVNVHVSPVVEIKTKKGGSVLEVLDGIISVGQAMGFNMEGCINDMESIIETKMDSISEMDIKAIWGNYRFEYVLVKLLEKVLLISIYAPQSTTGKRMLWDYISSLVCRWNGLCMVMGDFNEVRRREDRSGSIFNVQDHRPILLREVFTDYGPSPFRFYHSWFSLAGFDQMVFETWNNIVLDDRNVMIWISLQGLVLALNGALGFADVYNMLRLRAIDAGIFKGLNIGTSFTISHLFYADDAVFIEEWSNANLSGITKILQCFSLLSGLKINLLKSHLFGFGLPSEVVYDAAENLGCSTMKTPFKYLGVMVGGNCSKVQAWDDTISKVKARLSIGSSKPYRLEITIIREVFRIKDCGVDLLSHCHLRVGNGLRTKFWKDLWIGDTRLCALFPRIYALETGKDCLVAEKLHSVSASLCRAVRGGAEASQLDLLQESIQNVILSNMDNRWT</sequence>
<reference evidence="2" key="1">
    <citation type="journal article" date="2019" name="Sci. Rep.">
        <title>Draft genome of Tanacetum cinerariifolium, the natural source of mosquito coil.</title>
        <authorList>
            <person name="Yamashiro T."/>
            <person name="Shiraishi A."/>
            <person name="Satake H."/>
            <person name="Nakayama K."/>
        </authorList>
    </citation>
    <scope>NUCLEOTIDE SEQUENCE</scope>
</reference>
<protein>
    <submittedName>
        <fullName evidence="2">RNA-directed DNA polymerase, eukaryota</fullName>
    </submittedName>
</protein>